<keyword evidence="3" id="KW-0804">Transcription</keyword>
<dbReference type="PROSITE" id="PS01081">
    <property type="entry name" value="HTH_TETR_1"/>
    <property type="match status" value="1"/>
</dbReference>
<dbReference type="SUPFAM" id="SSF46689">
    <property type="entry name" value="Homeodomain-like"/>
    <property type="match status" value="1"/>
</dbReference>
<evidence type="ECO:0000256" key="3">
    <source>
        <dbReference type="ARBA" id="ARBA00023163"/>
    </source>
</evidence>
<dbReference type="EMBL" id="BAAAPC010000008">
    <property type="protein sequence ID" value="GAA1995876.1"/>
    <property type="molecule type" value="Genomic_DNA"/>
</dbReference>
<evidence type="ECO:0000313" key="6">
    <source>
        <dbReference type="EMBL" id="GAA1995876.1"/>
    </source>
</evidence>
<keyword evidence="7" id="KW-1185">Reference proteome</keyword>
<dbReference type="InterPro" id="IPR001647">
    <property type="entry name" value="HTH_TetR"/>
</dbReference>
<dbReference type="Proteomes" id="UP001501585">
    <property type="component" value="Unassembled WGS sequence"/>
</dbReference>
<dbReference type="PANTHER" id="PTHR47506">
    <property type="entry name" value="TRANSCRIPTIONAL REGULATORY PROTEIN"/>
    <property type="match status" value="1"/>
</dbReference>
<dbReference type="InterPro" id="IPR036271">
    <property type="entry name" value="Tet_transcr_reg_TetR-rel_C_sf"/>
</dbReference>
<feature type="DNA-binding region" description="H-T-H motif" evidence="4">
    <location>
        <begin position="29"/>
        <end position="48"/>
    </location>
</feature>
<gene>
    <name evidence="6" type="ORF">GCM10009799_22950</name>
</gene>
<dbReference type="PANTHER" id="PTHR47506:SF1">
    <property type="entry name" value="HTH-TYPE TRANSCRIPTIONAL REGULATOR YJDC"/>
    <property type="match status" value="1"/>
</dbReference>
<dbReference type="RefSeq" id="WP_344107713.1">
    <property type="nucleotide sequence ID" value="NZ_BAAAPC010000008.1"/>
</dbReference>
<protein>
    <submittedName>
        <fullName evidence="6">TetR/AcrR family transcriptional regulator</fullName>
    </submittedName>
</protein>
<reference evidence="6 7" key="1">
    <citation type="journal article" date="2019" name="Int. J. Syst. Evol. Microbiol.">
        <title>The Global Catalogue of Microorganisms (GCM) 10K type strain sequencing project: providing services to taxonomists for standard genome sequencing and annotation.</title>
        <authorList>
            <consortium name="The Broad Institute Genomics Platform"/>
            <consortium name="The Broad Institute Genome Sequencing Center for Infectious Disease"/>
            <person name="Wu L."/>
            <person name="Ma J."/>
        </authorList>
    </citation>
    <scope>NUCLEOTIDE SEQUENCE [LARGE SCALE GENOMIC DNA]</scope>
    <source>
        <strain evidence="6 7">JCM 15313</strain>
    </source>
</reference>
<proteinExistence type="predicted"/>
<dbReference type="InterPro" id="IPR011075">
    <property type="entry name" value="TetR_C"/>
</dbReference>
<keyword evidence="2 4" id="KW-0238">DNA-binding</keyword>
<organism evidence="6 7">
    <name type="scientific">Nocardiopsis rhodophaea</name>
    <dbReference type="NCBI Taxonomy" id="280238"/>
    <lineage>
        <taxon>Bacteria</taxon>
        <taxon>Bacillati</taxon>
        <taxon>Actinomycetota</taxon>
        <taxon>Actinomycetes</taxon>
        <taxon>Streptosporangiales</taxon>
        <taxon>Nocardiopsidaceae</taxon>
        <taxon>Nocardiopsis</taxon>
    </lineage>
</organism>
<dbReference type="Gene3D" id="1.10.357.10">
    <property type="entry name" value="Tetracycline Repressor, domain 2"/>
    <property type="match status" value="1"/>
</dbReference>
<feature type="domain" description="HTH tetR-type" evidence="5">
    <location>
        <begin position="6"/>
        <end position="66"/>
    </location>
</feature>
<evidence type="ECO:0000256" key="2">
    <source>
        <dbReference type="ARBA" id="ARBA00023125"/>
    </source>
</evidence>
<keyword evidence="1" id="KW-0805">Transcription regulation</keyword>
<comment type="caution">
    <text evidence="6">The sequence shown here is derived from an EMBL/GenBank/DDBJ whole genome shotgun (WGS) entry which is preliminary data.</text>
</comment>
<accession>A0ABN2T0A9</accession>
<evidence type="ECO:0000259" key="5">
    <source>
        <dbReference type="PROSITE" id="PS50977"/>
    </source>
</evidence>
<dbReference type="Pfam" id="PF16925">
    <property type="entry name" value="TetR_C_13"/>
    <property type="match status" value="1"/>
</dbReference>
<evidence type="ECO:0000256" key="4">
    <source>
        <dbReference type="PROSITE-ProRule" id="PRU00335"/>
    </source>
</evidence>
<dbReference type="SUPFAM" id="SSF48498">
    <property type="entry name" value="Tetracyclin repressor-like, C-terminal domain"/>
    <property type="match status" value="1"/>
</dbReference>
<dbReference type="InterPro" id="IPR009057">
    <property type="entry name" value="Homeodomain-like_sf"/>
</dbReference>
<evidence type="ECO:0000256" key="1">
    <source>
        <dbReference type="ARBA" id="ARBA00023015"/>
    </source>
</evidence>
<dbReference type="InterPro" id="IPR023772">
    <property type="entry name" value="DNA-bd_HTH_TetR-type_CS"/>
</dbReference>
<name>A0ABN2T0A9_9ACTN</name>
<evidence type="ECO:0000313" key="7">
    <source>
        <dbReference type="Proteomes" id="UP001501585"/>
    </source>
</evidence>
<dbReference type="PROSITE" id="PS50977">
    <property type="entry name" value="HTH_TETR_2"/>
    <property type="match status" value="1"/>
</dbReference>
<sequence>MGRPREFDNTAAIEAAMEVFWSKGYEATSTGDLCEGTGLGRGSLYNAFGNKQRLYEEALRRYTEDGFQDQLELLSGSGTAKDRLRRLMTRVIDIDMDDPRRRGCMAINAAVEPAGRDEVVARLADRSFKRLEDAIRDVIVVGQELGEISADRDPRQAARCVLSAYYGLRVLGKVSQDRSALDDIVEGTLSAL</sequence>
<dbReference type="Gene3D" id="1.10.10.60">
    <property type="entry name" value="Homeodomain-like"/>
    <property type="match status" value="1"/>
</dbReference>
<dbReference type="PRINTS" id="PR00455">
    <property type="entry name" value="HTHTETR"/>
</dbReference>
<dbReference type="Pfam" id="PF00440">
    <property type="entry name" value="TetR_N"/>
    <property type="match status" value="1"/>
</dbReference>